<name>A0A1H3JGB5_9GAMM</name>
<keyword evidence="1" id="KW-0472">Membrane</keyword>
<sequence length="105" mass="11437">MSLQCPYCQSRDTVLLKSPQYLPVKSNASSIQNSAMSPLALATLGISVSKSLNIPPIAGAIVGVLIGGIWMLITDDEVQQTTTPSYVRHYYCNDCDRDFSPSLRN</sequence>
<feature type="transmembrane region" description="Helical" evidence="1">
    <location>
        <begin position="54"/>
        <end position="73"/>
    </location>
</feature>
<gene>
    <name evidence="2" type="ORF">SAMN05421643_10954</name>
</gene>
<dbReference type="EMBL" id="FNPK01000009">
    <property type="protein sequence ID" value="SDY38976.1"/>
    <property type="molecule type" value="Genomic_DNA"/>
</dbReference>
<dbReference type="Proteomes" id="UP000199035">
    <property type="component" value="Unassembled WGS sequence"/>
</dbReference>
<evidence type="ECO:0000256" key="1">
    <source>
        <dbReference type="SAM" id="Phobius"/>
    </source>
</evidence>
<reference evidence="3" key="1">
    <citation type="submission" date="2016-10" db="EMBL/GenBank/DDBJ databases">
        <authorList>
            <person name="Varghese N."/>
            <person name="Submissions S."/>
        </authorList>
    </citation>
    <scope>NUCLEOTIDE SEQUENCE [LARGE SCALE GENOMIC DNA]</scope>
    <source>
        <strain evidence="3">ANC 5109</strain>
    </source>
</reference>
<dbReference type="AlphaFoldDB" id="A0A1H3JGB5"/>
<evidence type="ECO:0000313" key="3">
    <source>
        <dbReference type="Proteomes" id="UP000199035"/>
    </source>
</evidence>
<keyword evidence="1" id="KW-0812">Transmembrane</keyword>
<keyword evidence="1" id="KW-1133">Transmembrane helix</keyword>
<keyword evidence="3" id="KW-1185">Reference proteome</keyword>
<organism evidence="2 3">
    <name type="scientific">Acinetobacter kyonggiensis</name>
    <dbReference type="NCBI Taxonomy" id="595670"/>
    <lineage>
        <taxon>Bacteria</taxon>
        <taxon>Pseudomonadati</taxon>
        <taxon>Pseudomonadota</taxon>
        <taxon>Gammaproteobacteria</taxon>
        <taxon>Moraxellales</taxon>
        <taxon>Moraxellaceae</taxon>
        <taxon>Acinetobacter</taxon>
    </lineage>
</organism>
<evidence type="ECO:0000313" key="2">
    <source>
        <dbReference type="EMBL" id="SDY38976.1"/>
    </source>
</evidence>
<proteinExistence type="predicted"/>
<dbReference type="RefSeq" id="WP_092689819.1">
    <property type="nucleotide sequence ID" value="NZ_FNPK01000009.1"/>
</dbReference>
<protein>
    <submittedName>
        <fullName evidence="2">Uncharacterized protein</fullName>
    </submittedName>
</protein>
<accession>A0A1H3JGB5</accession>